<dbReference type="Pfam" id="PF13476">
    <property type="entry name" value="AAA_23"/>
    <property type="match status" value="1"/>
</dbReference>
<dbReference type="GeneID" id="303673714"/>
<dbReference type="PANTHER" id="PTHR43581:SF4">
    <property type="entry name" value="ATP_GTP PHOSPHATASE"/>
    <property type="match status" value="1"/>
</dbReference>
<dbReference type="Proteomes" id="UP000185725">
    <property type="component" value="Unassembled WGS sequence"/>
</dbReference>
<reference evidence="2 4" key="1">
    <citation type="submission" date="2017-01" db="EMBL/GenBank/DDBJ databases">
        <authorList>
            <person name="Varghese N."/>
            <person name="Submissions S."/>
        </authorList>
    </citation>
    <scope>NUCLEOTIDE SEQUENCE [LARGE SCALE GENOMIC DNA]</scope>
    <source>
        <strain evidence="2 4">ATCC 27950</strain>
    </source>
</reference>
<dbReference type="GO" id="GO:0016887">
    <property type="term" value="F:ATP hydrolysis activity"/>
    <property type="evidence" value="ECO:0007669"/>
    <property type="project" value="InterPro"/>
</dbReference>
<proteinExistence type="predicted"/>
<dbReference type="Gene3D" id="3.40.50.300">
    <property type="entry name" value="P-loop containing nucleotide triphosphate hydrolases"/>
    <property type="match status" value="1"/>
</dbReference>
<organism evidence="3 5">
    <name type="scientific">Chryseobacterium indoltheticum</name>
    <dbReference type="NCBI Taxonomy" id="254"/>
    <lineage>
        <taxon>Bacteria</taxon>
        <taxon>Pseudomonadati</taxon>
        <taxon>Bacteroidota</taxon>
        <taxon>Flavobacteriia</taxon>
        <taxon>Flavobacteriales</taxon>
        <taxon>Weeksellaceae</taxon>
        <taxon>Chryseobacterium group</taxon>
        <taxon>Chryseobacterium</taxon>
    </lineage>
</organism>
<dbReference type="InterPro" id="IPR003593">
    <property type="entry name" value="AAA+_ATPase"/>
</dbReference>
<evidence type="ECO:0000313" key="3">
    <source>
        <dbReference type="EMBL" id="SUX43958.1"/>
    </source>
</evidence>
<evidence type="ECO:0000313" key="4">
    <source>
        <dbReference type="Proteomes" id="UP000185725"/>
    </source>
</evidence>
<evidence type="ECO:0000259" key="1">
    <source>
        <dbReference type="SMART" id="SM00382"/>
    </source>
</evidence>
<dbReference type="InterPro" id="IPR027417">
    <property type="entry name" value="P-loop_NTPase"/>
</dbReference>
<dbReference type="InterPro" id="IPR038729">
    <property type="entry name" value="Rad50/SbcC_AAA"/>
</dbReference>
<dbReference type="RefSeq" id="WP_076561628.1">
    <property type="nucleotide sequence ID" value="NZ_CP033929.1"/>
</dbReference>
<dbReference type="GO" id="GO:0005524">
    <property type="term" value="F:ATP binding"/>
    <property type="evidence" value="ECO:0007669"/>
    <property type="project" value="InterPro"/>
</dbReference>
<gene>
    <name evidence="3" type="ORF">NCTC13560_02292</name>
    <name evidence="2" type="ORF">SAMN05421682_110112</name>
</gene>
<dbReference type="EMBL" id="UFVS01000001">
    <property type="protein sequence ID" value="SUX43958.1"/>
    <property type="molecule type" value="Genomic_DNA"/>
</dbReference>
<dbReference type="Proteomes" id="UP000255231">
    <property type="component" value="Unassembled WGS sequence"/>
</dbReference>
<dbReference type="OrthoDB" id="9815944at2"/>
<protein>
    <submittedName>
        <fullName evidence="2">AAA domain-containing protein, putative AbiEii toxin, Type IV TA system</fullName>
    </submittedName>
    <submittedName>
        <fullName evidence="3">Recombination protein F</fullName>
    </submittedName>
</protein>
<dbReference type="SMART" id="SM00382">
    <property type="entry name" value="AAA"/>
    <property type="match status" value="1"/>
</dbReference>
<feature type="domain" description="AAA+ ATPase" evidence="1">
    <location>
        <begin position="23"/>
        <end position="298"/>
    </location>
</feature>
<name>A0A381FBW1_9FLAO</name>
<accession>A0A381FBW1</accession>
<dbReference type="SUPFAM" id="SSF52540">
    <property type="entry name" value="P-loop containing nucleoside triphosphate hydrolases"/>
    <property type="match status" value="1"/>
</dbReference>
<evidence type="ECO:0000313" key="5">
    <source>
        <dbReference type="Proteomes" id="UP000255231"/>
    </source>
</evidence>
<dbReference type="AlphaFoldDB" id="A0A381FBW1"/>
<sequence>MIKLKNLYIENFRHIEKQNLEFGQYMTIITGLNGSGKSSILGWIAQLCDYKGKDKTVLDSYYKESFRNVFRFCPMNDYNKEYDITFHYENPSESLLEEQKRIKTRHLKKTEISAERYRTDFDGRGKALDHPVIYLGLKRLIPLATENSISTLHLKNLEDYSKLYSSLIKEIFAVVGEHIKPEPIKSYNKKILALQTSEFSHLGNSAGQDNISQIISALISFDMLKKKLGAKFRGGILLIDELDATLYAAAQFKLVDILFRYAKKLDIQIVFTTHSLEILDYLESKLGSDTKINYFNIQNNKVVNLINPSAQYIRRKIKSEVAEEETIDKINFVCEDDVAEYWIKNLINGSDLKKMIKVEKGPFPDMTIVGMAESKHTIFKNVRFILDGDVKRKFTQKKAPNKAVFLPFEDRPETIFYEFVKNLSDTDEFWDDDKNFTKITSFKDYTNEGKGTHKNWFSDPINKKNFGTGYSKLLNRWKKDHPVEVENFINSLRKII</sequence>
<keyword evidence="4" id="KW-1185">Reference proteome</keyword>
<dbReference type="PANTHER" id="PTHR43581">
    <property type="entry name" value="ATP/GTP PHOSPHATASE"/>
    <property type="match status" value="1"/>
</dbReference>
<reference evidence="3 5" key="2">
    <citation type="submission" date="2018-06" db="EMBL/GenBank/DDBJ databases">
        <authorList>
            <consortium name="Pathogen Informatics"/>
            <person name="Doyle S."/>
        </authorList>
    </citation>
    <scope>NUCLEOTIDE SEQUENCE [LARGE SCALE GENOMIC DNA]</scope>
    <source>
        <strain evidence="3 5">NCTC13560</strain>
    </source>
</reference>
<dbReference type="Pfam" id="PF13304">
    <property type="entry name" value="AAA_21"/>
    <property type="match status" value="1"/>
</dbReference>
<evidence type="ECO:0000313" key="2">
    <source>
        <dbReference type="EMBL" id="SIQ94550.1"/>
    </source>
</evidence>
<dbReference type="InterPro" id="IPR003959">
    <property type="entry name" value="ATPase_AAA_core"/>
</dbReference>
<dbReference type="KEGG" id="cil:EG358_08390"/>
<dbReference type="EMBL" id="FTMF01000010">
    <property type="protein sequence ID" value="SIQ94550.1"/>
    <property type="molecule type" value="Genomic_DNA"/>
</dbReference>
<dbReference type="InterPro" id="IPR051396">
    <property type="entry name" value="Bact_Antivir_Def_Nuclease"/>
</dbReference>